<dbReference type="HOGENOM" id="CLU_2024358_0_0_9"/>
<evidence type="ECO:0000313" key="2">
    <source>
        <dbReference type="Proteomes" id="UP000004959"/>
    </source>
</evidence>
<dbReference type="Proteomes" id="UP000004959">
    <property type="component" value="Chromosome"/>
</dbReference>
<dbReference type="STRING" id="336988.NT96_03480"/>
<evidence type="ECO:0000313" key="1">
    <source>
        <dbReference type="EMBL" id="EHN58182.1"/>
    </source>
</evidence>
<reference evidence="1 2" key="1">
    <citation type="journal article" date="2012" name="PLoS ONE">
        <title>Functional divergence in the genus oenococcus as predicted by genome sequencing of the newly-described species, Oenococcus kitaharae.</title>
        <authorList>
            <person name="Borneman A.R."/>
            <person name="McCarthy J.M."/>
            <person name="Chambers P.J."/>
            <person name="Bartowsky E.J."/>
        </authorList>
    </citation>
    <scope>NUCLEOTIDE SEQUENCE [LARGE SCALE GENOMIC DNA]</scope>
    <source>
        <strain evidence="2">DSM17330</strain>
    </source>
</reference>
<name>G9WIP3_9LACO</name>
<protein>
    <submittedName>
        <fullName evidence="1">Uncharacterized protein</fullName>
    </submittedName>
</protein>
<sequence>MNEKNDIEIASGFDFLLLTNNAELSSITPAIQDAKNSEKHQPFLRELESFKTREQTAKFVFKDPTADIISNFIGSYRELLFSTCQYQILLDNMTDAVKRFGWDQKKWLNSLALKLCIYQALC</sequence>
<comment type="caution">
    <text evidence="1">The sequence shown here is derived from an EMBL/GenBank/DDBJ whole genome shotgun (WGS) entry which is preliminary data.</text>
</comment>
<dbReference type="eggNOG" id="ENOG50307IC">
    <property type="taxonomic scope" value="Bacteria"/>
</dbReference>
<keyword evidence="2" id="KW-1185">Reference proteome</keyword>
<dbReference type="AlphaFoldDB" id="G9WIP3"/>
<dbReference type="RefSeq" id="WP_007744269.1">
    <property type="nucleotide sequence ID" value="NZ_CM001398.1"/>
</dbReference>
<organism evidence="1 2">
    <name type="scientific">Oenococcus kitaharae DSM 17330</name>
    <dbReference type="NCBI Taxonomy" id="1045004"/>
    <lineage>
        <taxon>Bacteria</taxon>
        <taxon>Bacillati</taxon>
        <taxon>Bacillota</taxon>
        <taxon>Bacilli</taxon>
        <taxon>Lactobacillales</taxon>
        <taxon>Lactobacillaceae</taxon>
        <taxon>Oenococcus</taxon>
    </lineage>
</organism>
<proteinExistence type="predicted"/>
<gene>
    <name evidence="1" type="ORF">OKIT_0053</name>
</gene>
<dbReference type="OrthoDB" id="1913389at2"/>
<accession>G9WIP3</accession>
<dbReference type="PATRIC" id="fig|1045004.4.peg.55"/>
<dbReference type="EMBL" id="AFVZ01000001">
    <property type="protein sequence ID" value="EHN58182.1"/>
    <property type="molecule type" value="Genomic_DNA"/>
</dbReference>